<evidence type="ECO:0000313" key="3">
    <source>
        <dbReference type="Proteomes" id="UP000287651"/>
    </source>
</evidence>
<reference evidence="2 3" key="1">
    <citation type="journal article" date="2014" name="Agronomy (Basel)">
        <title>A Draft Genome Sequence for Ensete ventricosum, the Drought-Tolerant Tree Against Hunger.</title>
        <authorList>
            <person name="Harrison J."/>
            <person name="Moore K.A."/>
            <person name="Paszkiewicz K."/>
            <person name="Jones T."/>
            <person name="Grant M."/>
            <person name="Ambacheew D."/>
            <person name="Muzemil S."/>
            <person name="Studholme D.J."/>
        </authorList>
    </citation>
    <scope>NUCLEOTIDE SEQUENCE [LARGE SCALE GENOMIC DNA]</scope>
</reference>
<sequence>MAKLRGDRVANEDFQGHEEEEFGTGGHIPLAASAVCARSECRRGSVIGRCRMEIAMKTKSAGRAEVSEQKTSSSSSSFS</sequence>
<accession>A0A426XAA0</accession>
<dbReference type="EMBL" id="AMZH03023651">
    <property type="protein sequence ID" value="RRT36403.1"/>
    <property type="molecule type" value="Genomic_DNA"/>
</dbReference>
<dbReference type="Proteomes" id="UP000287651">
    <property type="component" value="Unassembled WGS sequence"/>
</dbReference>
<feature type="compositionally biased region" description="Basic and acidic residues" evidence="1">
    <location>
        <begin position="1"/>
        <end position="17"/>
    </location>
</feature>
<evidence type="ECO:0000313" key="2">
    <source>
        <dbReference type="EMBL" id="RRT36403.1"/>
    </source>
</evidence>
<organism evidence="2 3">
    <name type="scientific">Ensete ventricosum</name>
    <name type="common">Abyssinian banana</name>
    <name type="synonym">Musa ensete</name>
    <dbReference type="NCBI Taxonomy" id="4639"/>
    <lineage>
        <taxon>Eukaryota</taxon>
        <taxon>Viridiplantae</taxon>
        <taxon>Streptophyta</taxon>
        <taxon>Embryophyta</taxon>
        <taxon>Tracheophyta</taxon>
        <taxon>Spermatophyta</taxon>
        <taxon>Magnoliopsida</taxon>
        <taxon>Liliopsida</taxon>
        <taxon>Zingiberales</taxon>
        <taxon>Musaceae</taxon>
        <taxon>Ensete</taxon>
    </lineage>
</organism>
<dbReference type="AlphaFoldDB" id="A0A426XAA0"/>
<feature type="region of interest" description="Disordered" evidence="1">
    <location>
        <begin position="1"/>
        <end position="25"/>
    </location>
</feature>
<comment type="caution">
    <text evidence="2">The sequence shown here is derived from an EMBL/GenBank/DDBJ whole genome shotgun (WGS) entry which is preliminary data.</text>
</comment>
<name>A0A426XAA0_ENSVE</name>
<gene>
    <name evidence="2" type="ORF">B296_00037347</name>
</gene>
<evidence type="ECO:0000256" key="1">
    <source>
        <dbReference type="SAM" id="MobiDB-lite"/>
    </source>
</evidence>
<proteinExistence type="predicted"/>
<protein>
    <submittedName>
        <fullName evidence="2">Uncharacterized protein</fullName>
    </submittedName>
</protein>
<feature type="region of interest" description="Disordered" evidence="1">
    <location>
        <begin position="58"/>
        <end position="79"/>
    </location>
</feature>